<reference evidence="5" key="2">
    <citation type="journal article" date="2021" name="PeerJ">
        <title>Extensive microbial diversity within the chicken gut microbiome revealed by metagenomics and culture.</title>
        <authorList>
            <person name="Gilroy R."/>
            <person name="Ravi A."/>
            <person name="Getino M."/>
            <person name="Pursley I."/>
            <person name="Horton D.L."/>
            <person name="Alikhan N.F."/>
            <person name="Baker D."/>
            <person name="Gharbi K."/>
            <person name="Hall N."/>
            <person name="Watson M."/>
            <person name="Adriaenssens E.M."/>
            <person name="Foster-Nyarko E."/>
            <person name="Jarju S."/>
            <person name="Secka A."/>
            <person name="Antonio M."/>
            <person name="Oren A."/>
            <person name="Chaudhuri R.R."/>
            <person name="La Ragione R."/>
            <person name="Hildebrand F."/>
            <person name="Pallen M.J."/>
        </authorList>
    </citation>
    <scope>NUCLEOTIDE SEQUENCE</scope>
    <source>
        <strain evidence="5">ChiBcolR7-354</strain>
    </source>
</reference>
<comment type="caution">
    <text evidence="5">The sequence shown here is derived from an EMBL/GenBank/DDBJ whole genome shotgun (WGS) entry which is preliminary data.</text>
</comment>
<proteinExistence type="predicted"/>
<evidence type="ECO:0000256" key="3">
    <source>
        <dbReference type="ARBA" id="ARBA00023014"/>
    </source>
</evidence>
<name>A0A9D0ZF83_9FIRM</name>
<evidence type="ECO:0000256" key="1">
    <source>
        <dbReference type="ARBA" id="ARBA00022723"/>
    </source>
</evidence>
<dbReference type="InterPro" id="IPR017896">
    <property type="entry name" value="4Fe4S_Fe-S-bd"/>
</dbReference>
<keyword evidence="1" id="KW-0479">Metal-binding</keyword>
<evidence type="ECO:0000313" key="6">
    <source>
        <dbReference type="Proteomes" id="UP000824262"/>
    </source>
</evidence>
<dbReference type="PROSITE" id="PS51379">
    <property type="entry name" value="4FE4S_FER_2"/>
    <property type="match status" value="2"/>
</dbReference>
<dbReference type="EMBL" id="DVGA01000085">
    <property type="protein sequence ID" value="HIQ79194.1"/>
    <property type="molecule type" value="Genomic_DNA"/>
</dbReference>
<dbReference type="GO" id="GO:0051536">
    <property type="term" value="F:iron-sulfur cluster binding"/>
    <property type="evidence" value="ECO:0007669"/>
    <property type="project" value="UniProtKB-KW"/>
</dbReference>
<keyword evidence="3" id="KW-0411">Iron-sulfur</keyword>
<dbReference type="PANTHER" id="PTHR43122:SF2">
    <property type="entry name" value="FERREDOXIN SUBUNIT OF PYRUVATE:FLAVODOXIN OXIDOREDUCTASE"/>
    <property type="match status" value="1"/>
</dbReference>
<dbReference type="Gene3D" id="3.30.70.20">
    <property type="match status" value="1"/>
</dbReference>
<dbReference type="GO" id="GO:0046872">
    <property type="term" value="F:metal ion binding"/>
    <property type="evidence" value="ECO:0007669"/>
    <property type="project" value="UniProtKB-KW"/>
</dbReference>
<dbReference type="Pfam" id="PF12838">
    <property type="entry name" value="Fer4_7"/>
    <property type="match status" value="1"/>
</dbReference>
<dbReference type="AlphaFoldDB" id="A0A9D0ZF83"/>
<evidence type="ECO:0000259" key="4">
    <source>
        <dbReference type="PROSITE" id="PS51379"/>
    </source>
</evidence>
<feature type="domain" description="4Fe-4S ferredoxin-type" evidence="4">
    <location>
        <begin position="41"/>
        <end position="70"/>
    </location>
</feature>
<dbReference type="PROSITE" id="PS00198">
    <property type="entry name" value="4FE4S_FER_1"/>
    <property type="match status" value="1"/>
</dbReference>
<evidence type="ECO:0000313" key="5">
    <source>
        <dbReference type="EMBL" id="HIQ79194.1"/>
    </source>
</evidence>
<keyword evidence="2" id="KW-0408">Iron</keyword>
<sequence>MAKGKVEIYVEACKSCRYCIMTCPKKVLGTTDAVNSKGYQYAVPLHPEDCIGCAMCAQICPDAAITVYREAK</sequence>
<dbReference type="PANTHER" id="PTHR43122">
    <property type="entry name" value="FERREDOXIN SUBUNIT OF PYRUVATE:FLAVODOXIN OXIDOREDUCTASE-RELATED"/>
    <property type="match status" value="1"/>
</dbReference>
<accession>A0A9D0ZF83</accession>
<reference evidence="5" key="1">
    <citation type="submission" date="2020-10" db="EMBL/GenBank/DDBJ databases">
        <authorList>
            <person name="Gilroy R."/>
        </authorList>
    </citation>
    <scope>NUCLEOTIDE SEQUENCE</scope>
    <source>
        <strain evidence="5">ChiBcolR7-354</strain>
    </source>
</reference>
<dbReference type="SUPFAM" id="SSF54862">
    <property type="entry name" value="4Fe-4S ferredoxins"/>
    <property type="match status" value="1"/>
</dbReference>
<gene>
    <name evidence="5" type="ORF">IAB77_08040</name>
</gene>
<dbReference type="Proteomes" id="UP000824262">
    <property type="component" value="Unassembled WGS sequence"/>
</dbReference>
<evidence type="ECO:0000256" key="2">
    <source>
        <dbReference type="ARBA" id="ARBA00023004"/>
    </source>
</evidence>
<feature type="domain" description="4Fe-4S ferredoxin-type" evidence="4">
    <location>
        <begin position="4"/>
        <end position="33"/>
    </location>
</feature>
<dbReference type="InterPro" id="IPR017900">
    <property type="entry name" value="4Fe4S_Fe_S_CS"/>
</dbReference>
<protein>
    <submittedName>
        <fullName evidence="5">4Fe-4S dicluster domain-containing protein</fullName>
    </submittedName>
</protein>
<organism evidence="5 6">
    <name type="scientific">Candidatus Scatomorpha intestinavium</name>
    <dbReference type="NCBI Taxonomy" id="2840922"/>
    <lineage>
        <taxon>Bacteria</taxon>
        <taxon>Bacillati</taxon>
        <taxon>Bacillota</taxon>
        <taxon>Clostridia</taxon>
        <taxon>Eubacteriales</taxon>
        <taxon>Candidatus Scatomorpha</taxon>
    </lineage>
</organism>